<feature type="region of interest" description="Disordered" evidence="5">
    <location>
        <begin position="478"/>
        <end position="511"/>
    </location>
</feature>
<dbReference type="SMART" id="SM00184">
    <property type="entry name" value="RING"/>
    <property type="match status" value="2"/>
</dbReference>
<dbReference type="InterPro" id="IPR001841">
    <property type="entry name" value="Znf_RING"/>
</dbReference>
<dbReference type="SMART" id="SM00336">
    <property type="entry name" value="BBOX"/>
    <property type="match status" value="2"/>
</dbReference>
<evidence type="ECO:0000256" key="4">
    <source>
        <dbReference type="PROSITE-ProRule" id="PRU00024"/>
    </source>
</evidence>
<evidence type="ECO:0000313" key="8">
    <source>
        <dbReference type="Proteomes" id="UP000695022"/>
    </source>
</evidence>
<dbReference type="InterPro" id="IPR047153">
    <property type="entry name" value="TRIM45/56/19-like"/>
</dbReference>
<dbReference type="RefSeq" id="XP_014675239.1">
    <property type="nucleotide sequence ID" value="XM_014819753.1"/>
</dbReference>
<evidence type="ECO:0000313" key="11">
    <source>
        <dbReference type="RefSeq" id="XP_014675241.1"/>
    </source>
</evidence>
<evidence type="ECO:0000256" key="3">
    <source>
        <dbReference type="ARBA" id="ARBA00022833"/>
    </source>
</evidence>
<evidence type="ECO:0000313" key="10">
    <source>
        <dbReference type="RefSeq" id="XP_014675240.1"/>
    </source>
</evidence>
<dbReference type="RefSeq" id="XP_014675241.1">
    <property type="nucleotide sequence ID" value="XM_014819755.1"/>
</dbReference>
<feature type="domain" description="RING-type" evidence="6">
    <location>
        <begin position="27"/>
        <end position="75"/>
    </location>
</feature>
<accession>A0ABM1ESS1</accession>
<proteinExistence type="predicted"/>
<dbReference type="GeneID" id="106815309"/>
<evidence type="ECO:0000256" key="5">
    <source>
        <dbReference type="SAM" id="MobiDB-lite"/>
    </source>
</evidence>
<keyword evidence="2 4" id="KW-0863">Zinc-finger</keyword>
<evidence type="ECO:0000313" key="12">
    <source>
        <dbReference type="RefSeq" id="XP_014675242.1"/>
    </source>
</evidence>
<evidence type="ECO:0000256" key="2">
    <source>
        <dbReference type="ARBA" id="ARBA00022771"/>
    </source>
</evidence>
<dbReference type="PANTHER" id="PTHR25462">
    <property type="entry name" value="BONUS, ISOFORM C-RELATED"/>
    <property type="match status" value="1"/>
</dbReference>
<dbReference type="PANTHER" id="PTHR25462:SF305">
    <property type="entry name" value="RING-TYPE DOMAIN-CONTAINING PROTEIN"/>
    <property type="match status" value="1"/>
</dbReference>
<dbReference type="InterPro" id="IPR027370">
    <property type="entry name" value="Znf-RING_euk"/>
</dbReference>
<dbReference type="PROSITE" id="PS00518">
    <property type="entry name" value="ZF_RING_1"/>
    <property type="match status" value="1"/>
</dbReference>
<keyword evidence="3" id="KW-0862">Zinc</keyword>
<dbReference type="InterPro" id="IPR000315">
    <property type="entry name" value="Znf_B-box"/>
</dbReference>
<organism evidence="8 12">
    <name type="scientific">Priapulus caudatus</name>
    <name type="common">Priapulid worm</name>
    <dbReference type="NCBI Taxonomy" id="37621"/>
    <lineage>
        <taxon>Eukaryota</taxon>
        <taxon>Metazoa</taxon>
        <taxon>Ecdysozoa</taxon>
        <taxon>Scalidophora</taxon>
        <taxon>Priapulida</taxon>
        <taxon>Priapulimorpha</taxon>
        <taxon>Priapulimorphida</taxon>
        <taxon>Priapulidae</taxon>
        <taxon>Priapulus</taxon>
    </lineage>
</organism>
<dbReference type="Pfam" id="PF13445">
    <property type="entry name" value="zf-RING_UBOX"/>
    <property type="match status" value="1"/>
</dbReference>
<dbReference type="SUPFAM" id="SSF57845">
    <property type="entry name" value="B-box zinc-binding domain"/>
    <property type="match status" value="1"/>
</dbReference>
<feature type="region of interest" description="Disordered" evidence="5">
    <location>
        <begin position="371"/>
        <end position="398"/>
    </location>
</feature>
<dbReference type="PROSITE" id="PS50119">
    <property type="entry name" value="ZF_BBOX"/>
    <property type="match status" value="1"/>
</dbReference>
<dbReference type="InterPro" id="IPR013083">
    <property type="entry name" value="Znf_RING/FYVE/PHD"/>
</dbReference>
<evidence type="ECO:0000259" key="6">
    <source>
        <dbReference type="PROSITE" id="PS50089"/>
    </source>
</evidence>
<evidence type="ECO:0000256" key="1">
    <source>
        <dbReference type="ARBA" id="ARBA00022723"/>
    </source>
</evidence>
<dbReference type="SUPFAM" id="SSF57850">
    <property type="entry name" value="RING/U-box"/>
    <property type="match status" value="1"/>
</dbReference>
<dbReference type="InterPro" id="IPR017907">
    <property type="entry name" value="Znf_RING_CS"/>
</dbReference>
<dbReference type="Pfam" id="PF00643">
    <property type="entry name" value="zf-B_box"/>
    <property type="match status" value="1"/>
</dbReference>
<protein>
    <submittedName>
        <fullName evidence="9 10">E3 ubiquitin-protein ligase TRIM56-like</fullName>
    </submittedName>
</protein>
<gene>
    <name evidence="9 10 11 12" type="primary">LOC106815309</name>
</gene>
<feature type="domain" description="B box-type" evidence="7">
    <location>
        <begin position="161"/>
        <end position="202"/>
    </location>
</feature>
<dbReference type="RefSeq" id="XP_014675240.1">
    <property type="nucleotide sequence ID" value="XM_014819754.1"/>
</dbReference>
<dbReference type="Gene3D" id="3.30.40.10">
    <property type="entry name" value="Zinc/RING finger domain, C3HC4 (zinc finger)"/>
    <property type="match status" value="1"/>
</dbReference>
<feature type="compositionally biased region" description="Low complexity" evidence="5">
    <location>
        <begin position="498"/>
        <end position="511"/>
    </location>
</feature>
<evidence type="ECO:0000313" key="9">
    <source>
        <dbReference type="RefSeq" id="XP_014675239.1"/>
    </source>
</evidence>
<reference evidence="9 10" key="1">
    <citation type="submission" date="2025-05" db="UniProtKB">
        <authorList>
            <consortium name="RefSeq"/>
        </authorList>
    </citation>
    <scope>IDENTIFICATION</scope>
</reference>
<sequence length="511" mass="58316">MDILTCGRPETMAKNLVEEIDTEFLTCKICFEPFNDPKSLNCLHTFCTKCLEGHLDGIRTFKYGNFTEFSCPVCRKPTTLPSGGIRRLPDNFLVANLTEMIKRQRVSQLPHCEICKMLQKKVTDAQSKCVDCNKMLCSECVDKHRRTAVTKSHSVYDIESEKEIECKTHSDETVRFFCEQCETCVCVLCTFQEHADHEVISFKEGVAKHRSGIADMVTNCKSKVGRLRDGLEVVRTCEKLISDVEREICDVAQQFVSTIRAQERTLIAKLHEMFGEDTMRFVNAKTEMRDMLDNLQSTVNLADIVVKGKEIEFLLLKKQLNEKLTSLCETEVLDVPTQTKKQPMFVQGSVSLGFLEDTSRRVVRFLLPEDEPKKYEDDEDEEVSTGGSESSDNSAEREVWQIDAETETPPTATCDQSTQISNEDSCLDKEVNCNLQPKDPTRRRRCDAETQTDVIVFGEKRDLNERDIRLHQKEVQTDLSLCQRRRRSEQPTTPPGTPQQKQAPQQAVVHS</sequence>
<keyword evidence="1" id="KW-0479">Metal-binding</keyword>
<dbReference type="Gene3D" id="3.30.160.60">
    <property type="entry name" value="Classic Zinc Finger"/>
    <property type="match status" value="1"/>
</dbReference>
<name>A0ABM1ESS1_PRICU</name>
<evidence type="ECO:0000259" key="7">
    <source>
        <dbReference type="PROSITE" id="PS50119"/>
    </source>
</evidence>
<dbReference type="Proteomes" id="UP000695022">
    <property type="component" value="Unplaced"/>
</dbReference>
<keyword evidence="8" id="KW-1185">Reference proteome</keyword>
<dbReference type="RefSeq" id="XP_014675242.1">
    <property type="nucleotide sequence ID" value="XM_014819756.1"/>
</dbReference>
<dbReference type="PROSITE" id="PS50089">
    <property type="entry name" value="ZF_RING_2"/>
    <property type="match status" value="1"/>
</dbReference>